<gene>
    <name evidence="7" type="ORF">COCNU_16G001850</name>
</gene>
<proteinExistence type="inferred from homology"/>
<dbReference type="PANTHER" id="PTHR11727:SF7">
    <property type="entry name" value="DIMETHYLADENOSINE TRANSFERASE-RELATED"/>
    <property type="match status" value="1"/>
</dbReference>
<dbReference type="Proteomes" id="UP000797356">
    <property type="component" value="Chromosome 16"/>
</dbReference>
<dbReference type="InterPro" id="IPR001737">
    <property type="entry name" value="KsgA/Erm"/>
</dbReference>
<dbReference type="GO" id="GO:0000179">
    <property type="term" value="F:rRNA (adenine-N6,N6-)-dimethyltransferase activity"/>
    <property type="evidence" value="ECO:0007669"/>
    <property type="project" value="UniProtKB-UniRule"/>
</dbReference>
<evidence type="ECO:0000313" key="8">
    <source>
        <dbReference type="Proteomes" id="UP000797356"/>
    </source>
</evidence>
<keyword evidence="3 5" id="KW-0949">S-adenosyl-L-methionine</keyword>
<keyword evidence="6" id="KW-0698">rRNA processing</keyword>
<dbReference type="SUPFAM" id="SSF53335">
    <property type="entry name" value="S-adenosyl-L-methionine-dependent methyltransferases"/>
    <property type="match status" value="1"/>
</dbReference>
<keyword evidence="8" id="KW-1185">Reference proteome</keyword>
<dbReference type="Gene3D" id="3.40.50.150">
    <property type="entry name" value="Vaccinia Virus protein VP39"/>
    <property type="match status" value="1"/>
</dbReference>
<feature type="binding site" evidence="5">
    <location>
        <position position="22"/>
    </location>
    <ligand>
        <name>S-adenosyl-L-methionine</name>
        <dbReference type="ChEBI" id="CHEBI:59789"/>
    </ligand>
</feature>
<feature type="binding site" evidence="5">
    <location>
        <position position="1"/>
    </location>
    <ligand>
        <name>S-adenosyl-L-methionine</name>
        <dbReference type="ChEBI" id="CHEBI:59789"/>
    </ligand>
</feature>
<dbReference type="AlphaFoldDB" id="A0A8K0NDU5"/>
<evidence type="ECO:0000313" key="7">
    <source>
        <dbReference type="EMBL" id="KAG1371091.1"/>
    </source>
</evidence>
<comment type="similarity">
    <text evidence="5 6">Belongs to the class I-like SAM-binding methyltransferase superfamily. rRNA adenine N(6)-methyltransferase family.</text>
</comment>
<dbReference type="GO" id="GO:0003723">
    <property type="term" value="F:RNA binding"/>
    <property type="evidence" value="ECO:0007669"/>
    <property type="project" value="UniProtKB-UniRule"/>
</dbReference>
<keyword evidence="4 5" id="KW-0694">RNA-binding</keyword>
<accession>A0A8K0NDU5</accession>
<evidence type="ECO:0000256" key="1">
    <source>
        <dbReference type="ARBA" id="ARBA00022603"/>
    </source>
</evidence>
<evidence type="ECO:0000256" key="4">
    <source>
        <dbReference type="ARBA" id="ARBA00022884"/>
    </source>
</evidence>
<dbReference type="EC" id="2.1.1.-" evidence="6"/>
<evidence type="ECO:0000256" key="2">
    <source>
        <dbReference type="ARBA" id="ARBA00022679"/>
    </source>
</evidence>
<feature type="binding site" evidence="5">
    <location>
        <position position="43"/>
    </location>
    <ligand>
        <name>S-adenosyl-L-methionine</name>
        <dbReference type="ChEBI" id="CHEBI:59789"/>
    </ligand>
</feature>
<keyword evidence="1 5" id="KW-0489">Methyltransferase</keyword>
<dbReference type="Pfam" id="PF00398">
    <property type="entry name" value="RrnaAD"/>
    <property type="match status" value="1"/>
</dbReference>
<dbReference type="PROSITE" id="PS51689">
    <property type="entry name" value="SAM_RNA_A_N6_MT"/>
    <property type="match status" value="1"/>
</dbReference>
<dbReference type="PANTHER" id="PTHR11727">
    <property type="entry name" value="DIMETHYLADENOSINE TRANSFERASE"/>
    <property type="match status" value="1"/>
</dbReference>
<comment type="caution">
    <text evidence="7">The sequence shown here is derived from an EMBL/GenBank/DDBJ whole genome shotgun (WGS) entry which is preliminary data.</text>
</comment>
<keyword evidence="2 5" id="KW-0808">Transferase</keyword>
<dbReference type="EMBL" id="CM017887">
    <property type="protein sequence ID" value="KAG1371091.1"/>
    <property type="molecule type" value="Genomic_DNA"/>
</dbReference>
<evidence type="ECO:0000256" key="6">
    <source>
        <dbReference type="RuleBase" id="RU362106"/>
    </source>
</evidence>
<comment type="caution">
    <text evidence="5">Lacks conserved residue(s) required for the propagation of feature annotation.</text>
</comment>
<reference evidence="7" key="2">
    <citation type="submission" date="2019-07" db="EMBL/GenBank/DDBJ databases">
        <authorList>
            <person name="Yang Y."/>
            <person name="Bocs S."/>
            <person name="Baudouin L."/>
        </authorList>
    </citation>
    <scope>NUCLEOTIDE SEQUENCE</scope>
    <source>
        <tissue evidence="7">Spear leaf of Hainan Tall coconut</tissue>
    </source>
</reference>
<dbReference type="GO" id="GO:0005730">
    <property type="term" value="C:nucleolus"/>
    <property type="evidence" value="ECO:0007669"/>
    <property type="project" value="TreeGrafter"/>
</dbReference>
<dbReference type="InterPro" id="IPR029063">
    <property type="entry name" value="SAM-dependent_MTases_sf"/>
</dbReference>
<sequence length="65" mass="7173">MLVETIVQKSGIKPTDVVLEIGPGTGNLIRKLLEVAKSVVPIELDHRMILELNRRFQGSPPLQSP</sequence>
<evidence type="ECO:0000256" key="5">
    <source>
        <dbReference type="PROSITE-ProRule" id="PRU01026"/>
    </source>
</evidence>
<dbReference type="OrthoDB" id="74991at2759"/>
<reference evidence="7" key="1">
    <citation type="journal article" date="2017" name="Gigascience">
        <title>The genome draft of coconut (Cocos nucifera).</title>
        <authorList>
            <person name="Xiao Y."/>
            <person name="Xu P."/>
            <person name="Fan H."/>
            <person name="Baudouin L."/>
            <person name="Xia W."/>
            <person name="Bocs S."/>
            <person name="Xu J."/>
            <person name="Li Q."/>
            <person name="Guo A."/>
            <person name="Zhou L."/>
            <person name="Li J."/>
            <person name="Wu Y."/>
            <person name="Ma Z."/>
            <person name="Armero A."/>
            <person name="Issali A.E."/>
            <person name="Liu N."/>
            <person name="Peng M."/>
            <person name="Yang Y."/>
        </authorList>
    </citation>
    <scope>NUCLEOTIDE SEQUENCE</scope>
    <source>
        <tissue evidence="7">Spear leaf of Hainan Tall coconut</tissue>
    </source>
</reference>
<protein>
    <recommendedName>
        <fullName evidence="6">rRNA adenine N(6)-methyltransferase</fullName>
        <ecNumber evidence="6">2.1.1.-</ecNumber>
    </recommendedName>
</protein>
<organism evidence="7 8">
    <name type="scientific">Cocos nucifera</name>
    <name type="common">Coconut palm</name>
    <dbReference type="NCBI Taxonomy" id="13894"/>
    <lineage>
        <taxon>Eukaryota</taxon>
        <taxon>Viridiplantae</taxon>
        <taxon>Streptophyta</taxon>
        <taxon>Embryophyta</taxon>
        <taxon>Tracheophyta</taxon>
        <taxon>Spermatophyta</taxon>
        <taxon>Magnoliopsida</taxon>
        <taxon>Liliopsida</taxon>
        <taxon>Arecaceae</taxon>
        <taxon>Arecoideae</taxon>
        <taxon>Cocoseae</taxon>
        <taxon>Attaleinae</taxon>
        <taxon>Cocos</taxon>
    </lineage>
</organism>
<name>A0A8K0NDU5_COCNU</name>
<evidence type="ECO:0000256" key="3">
    <source>
        <dbReference type="ARBA" id="ARBA00022691"/>
    </source>
</evidence>